<keyword evidence="4" id="KW-1185">Reference proteome</keyword>
<keyword evidence="1" id="KW-1133">Transmembrane helix</keyword>
<protein>
    <recommendedName>
        <fullName evidence="2">PGG domain-containing protein</fullName>
    </recommendedName>
</protein>
<dbReference type="PANTHER" id="PTHR24177:SF434">
    <property type="entry name" value="PGG DOMAIN-CONTAINING PROTEIN"/>
    <property type="match status" value="1"/>
</dbReference>
<feature type="transmembrane region" description="Helical" evidence="1">
    <location>
        <begin position="343"/>
        <end position="364"/>
    </location>
</feature>
<evidence type="ECO:0000259" key="2">
    <source>
        <dbReference type="Pfam" id="PF13962"/>
    </source>
</evidence>
<feature type="transmembrane region" description="Helical" evidence="1">
    <location>
        <begin position="370"/>
        <end position="389"/>
    </location>
</feature>
<organism evidence="3 4">
    <name type="scientific">Erythroxylum novogranatense</name>
    <dbReference type="NCBI Taxonomy" id="1862640"/>
    <lineage>
        <taxon>Eukaryota</taxon>
        <taxon>Viridiplantae</taxon>
        <taxon>Streptophyta</taxon>
        <taxon>Embryophyta</taxon>
        <taxon>Tracheophyta</taxon>
        <taxon>Spermatophyta</taxon>
        <taxon>Magnoliopsida</taxon>
        <taxon>eudicotyledons</taxon>
        <taxon>Gunneridae</taxon>
        <taxon>Pentapetalae</taxon>
        <taxon>rosids</taxon>
        <taxon>fabids</taxon>
        <taxon>Malpighiales</taxon>
        <taxon>Erythroxylaceae</taxon>
        <taxon>Erythroxylum</taxon>
    </lineage>
</organism>
<dbReference type="PANTHER" id="PTHR24177">
    <property type="entry name" value="CASKIN"/>
    <property type="match status" value="1"/>
</dbReference>
<evidence type="ECO:0000256" key="1">
    <source>
        <dbReference type="SAM" id="Phobius"/>
    </source>
</evidence>
<feature type="transmembrane region" description="Helical" evidence="1">
    <location>
        <begin position="261"/>
        <end position="279"/>
    </location>
</feature>
<dbReference type="Proteomes" id="UP001159364">
    <property type="component" value="Linkage Group LG07"/>
</dbReference>
<feature type="domain" description="PGG" evidence="2">
    <location>
        <begin position="252"/>
        <end position="363"/>
    </location>
</feature>
<reference evidence="3 4" key="1">
    <citation type="submission" date="2021-09" db="EMBL/GenBank/DDBJ databases">
        <title>Genomic insights and catalytic innovation underlie evolution of tropane alkaloids biosynthesis.</title>
        <authorList>
            <person name="Wang Y.-J."/>
            <person name="Tian T."/>
            <person name="Huang J.-P."/>
            <person name="Huang S.-X."/>
        </authorList>
    </citation>
    <scope>NUCLEOTIDE SEQUENCE [LARGE SCALE GENOMIC DNA]</scope>
    <source>
        <strain evidence="3">KIB-2018</strain>
        <tissue evidence="3">Leaf</tissue>
    </source>
</reference>
<dbReference type="EMBL" id="JAIWQS010000007">
    <property type="protein sequence ID" value="KAJ8759781.1"/>
    <property type="molecule type" value="Genomic_DNA"/>
</dbReference>
<keyword evidence="1" id="KW-0812">Transmembrane</keyword>
<dbReference type="Pfam" id="PF13962">
    <property type="entry name" value="PGG"/>
    <property type="match status" value="1"/>
</dbReference>
<dbReference type="InterPro" id="IPR036770">
    <property type="entry name" value="Ankyrin_rpt-contain_sf"/>
</dbReference>
<name>A0AAV8T045_9ROSI</name>
<proteinExistence type="predicted"/>
<dbReference type="Gene3D" id="1.25.40.20">
    <property type="entry name" value="Ankyrin repeat-containing domain"/>
    <property type="match status" value="1"/>
</dbReference>
<dbReference type="AlphaFoldDB" id="A0AAV8T045"/>
<evidence type="ECO:0000313" key="4">
    <source>
        <dbReference type="Proteomes" id="UP001159364"/>
    </source>
</evidence>
<dbReference type="GO" id="GO:0016020">
    <property type="term" value="C:membrane"/>
    <property type="evidence" value="ECO:0007669"/>
    <property type="project" value="TreeGrafter"/>
</dbReference>
<comment type="caution">
    <text evidence="3">The sequence shown here is derived from an EMBL/GenBank/DDBJ whole genome shotgun (WGS) entry which is preliminary data.</text>
</comment>
<gene>
    <name evidence="3" type="ORF">K2173_009882</name>
</gene>
<dbReference type="SUPFAM" id="SSF140860">
    <property type="entry name" value="Pseudo ankyrin repeat-like"/>
    <property type="match status" value="1"/>
</dbReference>
<accession>A0AAV8T045</accession>
<sequence>MASYLYDQTSDKALKDAERIDLLFTLIDNDIYDVAIRMVEKHRALAADRDGNQETALDALARKKNRQARAKCLDRLCCGADQKSNPLPGKANQLFGLLLKEVLLNVLPRELIFKTAEQGNHQLLTILIHRYPHLVSEVDGNNYSIFHFAVSHRHTDVFKLIHEIDRSSKNLVAALKDGKKNNLLHLAAKLSPQNKLDAIPGAALQLQHELLWFEEVKKVVKKSYVKAMNRANQTPGEIFMEEHKDLLETGAEWMRYTANSCMLVATLIATVVFAAAFTLPGGNNQDGNPMLLHKAKFQVFAIADAISLIFSVSAVLTFLSILTSRHARNDFLQSLPNKLVQGLGMLFISVVAMMVAYIAAIFIIFKNGLLQIAIPIAAISVFPVVLFVWHQSGLLRDVVRSTYMSKSLFQPNKPTLFYAGDSGKATKKMCSLCFLNSEE</sequence>
<evidence type="ECO:0000313" key="3">
    <source>
        <dbReference type="EMBL" id="KAJ8759781.1"/>
    </source>
</evidence>
<dbReference type="InterPro" id="IPR026961">
    <property type="entry name" value="PGG_dom"/>
</dbReference>
<keyword evidence="1" id="KW-0472">Membrane</keyword>
<feature type="transmembrane region" description="Helical" evidence="1">
    <location>
        <begin position="299"/>
        <end position="322"/>
    </location>
</feature>